<evidence type="ECO:0000313" key="1">
    <source>
        <dbReference type="EMBL" id="KAK6330352.1"/>
    </source>
</evidence>
<dbReference type="Proteomes" id="UP001375240">
    <property type="component" value="Unassembled WGS sequence"/>
</dbReference>
<keyword evidence="2" id="KW-1185">Reference proteome</keyword>
<sequence length="308" mass="34826">MLDEAEDDLPPYKFPHERALDSLEALDDMCAKDNPEPGDYPSENGRRYHRYRAGRYNFPNDQIEIDRLNLQHRLLRVVQNGVLHSAPLEDPKAILDLGTGTAAVYPAAVVIGNDLSPIQMIPDPRISNVQFEMTDFEDIWEYKPDTFDFIYGRYLLGSVTSWGRLLSQAYRALRPGGYLELLEPLPVLQGDDGPIDNTSTLALWNDNFIHAAKEAHRPVDIAPMLKETMELTGFVDVHQDVLRLRNGGPGQNYSVNVDHMPGFPAGLEGSTLKLFTRYLGDTPGGVREFLAEVKKDLRRFNHNTYCKL</sequence>
<evidence type="ECO:0008006" key="3">
    <source>
        <dbReference type="Google" id="ProtNLM"/>
    </source>
</evidence>
<dbReference type="GO" id="GO:0008168">
    <property type="term" value="F:methyltransferase activity"/>
    <property type="evidence" value="ECO:0007669"/>
    <property type="project" value="TreeGrafter"/>
</dbReference>
<dbReference type="AlphaFoldDB" id="A0AAV9TX69"/>
<evidence type="ECO:0000313" key="2">
    <source>
        <dbReference type="Proteomes" id="UP001375240"/>
    </source>
</evidence>
<organism evidence="1 2">
    <name type="scientific">Orbilia brochopaga</name>
    <dbReference type="NCBI Taxonomy" id="3140254"/>
    <lineage>
        <taxon>Eukaryota</taxon>
        <taxon>Fungi</taxon>
        <taxon>Dikarya</taxon>
        <taxon>Ascomycota</taxon>
        <taxon>Pezizomycotina</taxon>
        <taxon>Orbiliomycetes</taxon>
        <taxon>Orbiliales</taxon>
        <taxon>Orbiliaceae</taxon>
        <taxon>Orbilia</taxon>
    </lineage>
</organism>
<reference evidence="1 2" key="1">
    <citation type="submission" date="2019-10" db="EMBL/GenBank/DDBJ databases">
        <authorList>
            <person name="Palmer J.M."/>
        </authorList>
    </citation>
    <scope>NUCLEOTIDE SEQUENCE [LARGE SCALE GENOMIC DNA]</scope>
    <source>
        <strain evidence="1 2">TWF696</strain>
    </source>
</reference>
<accession>A0AAV9TX69</accession>
<protein>
    <recommendedName>
        <fullName evidence="3">Methyltransferase</fullName>
    </recommendedName>
</protein>
<gene>
    <name evidence="1" type="ORF">TWF696_003448</name>
</gene>
<dbReference type="PANTHER" id="PTHR43591:SF10">
    <property type="entry name" value="ABC TRANSMEMBRANE TYPE-1 DOMAIN-CONTAINING PROTEIN-RELATED"/>
    <property type="match status" value="1"/>
</dbReference>
<name>A0AAV9TX69_9PEZI</name>
<dbReference type="Pfam" id="PF13489">
    <property type="entry name" value="Methyltransf_23"/>
    <property type="match status" value="1"/>
</dbReference>
<dbReference type="SUPFAM" id="SSF53335">
    <property type="entry name" value="S-adenosyl-L-methionine-dependent methyltransferases"/>
    <property type="match status" value="1"/>
</dbReference>
<dbReference type="EMBL" id="JAVHNQ010000018">
    <property type="protein sequence ID" value="KAK6330352.1"/>
    <property type="molecule type" value="Genomic_DNA"/>
</dbReference>
<proteinExistence type="predicted"/>
<comment type="caution">
    <text evidence="1">The sequence shown here is derived from an EMBL/GenBank/DDBJ whole genome shotgun (WGS) entry which is preliminary data.</text>
</comment>
<dbReference type="InterPro" id="IPR029063">
    <property type="entry name" value="SAM-dependent_MTases_sf"/>
</dbReference>
<dbReference type="CDD" id="cd02440">
    <property type="entry name" value="AdoMet_MTases"/>
    <property type="match status" value="1"/>
</dbReference>
<dbReference type="Gene3D" id="3.40.50.150">
    <property type="entry name" value="Vaccinia Virus protein VP39"/>
    <property type="match status" value="1"/>
</dbReference>
<dbReference type="PANTHER" id="PTHR43591">
    <property type="entry name" value="METHYLTRANSFERASE"/>
    <property type="match status" value="1"/>
</dbReference>